<dbReference type="InterPro" id="IPR000210">
    <property type="entry name" value="BTB/POZ_dom"/>
</dbReference>
<accession>A0A8W8N190</accession>
<dbReference type="EnsemblMetazoa" id="G3882.2">
    <property type="protein sequence ID" value="G3882.2:cds"/>
    <property type="gene ID" value="G3882"/>
</dbReference>
<keyword evidence="3" id="KW-1185">Reference proteome</keyword>
<reference evidence="2" key="1">
    <citation type="submission" date="2022-08" db="UniProtKB">
        <authorList>
            <consortium name="EnsemblMetazoa"/>
        </authorList>
    </citation>
    <scope>IDENTIFICATION</scope>
    <source>
        <strain evidence="2">05x7-T-G4-1.051#20</strain>
    </source>
</reference>
<dbReference type="SUPFAM" id="SSF54695">
    <property type="entry name" value="POZ domain"/>
    <property type="match status" value="1"/>
</dbReference>
<dbReference type="AlphaFoldDB" id="A0A8W8N190"/>
<dbReference type="Pfam" id="PF00651">
    <property type="entry name" value="BTB"/>
    <property type="match status" value="1"/>
</dbReference>
<dbReference type="Proteomes" id="UP000005408">
    <property type="component" value="Unassembled WGS sequence"/>
</dbReference>
<dbReference type="InterPro" id="IPR011333">
    <property type="entry name" value="SKP1/BTB/POZ_sf"/>
</dbReference>
<organism evidence="2 3">
    <name type="scientific">Magallana gigas</name>
    <name type="common">Pacific oyster</name>
    <name type="synonym">Crassostrea gigas</name>
    <dbReference type="NCBI Taxonomy" id="29159"/>
    <lineage>
        <taxon>Eukaryota</taxon>
        <taxon>Metazoa</taxon>
        <taxon>Spiralia</taxon>
        <taxon>Lophotrochozoa</taxon>
        <taxon>Mollusca</taxon>
        <taxon>Bivalvia</taxon>
        <taxon>Autobranchia</taxon>
        <taxon>Pteriomorphia</taxon>
        <taxon>Ostreida</taxon>
        <taxon>Ostreoidea</taxon>
        <taxon>Ostreidae</taxon>
        <taxon>Magallana</taxon>
    </lineage>
</organism>
<dbReference type="PROSITE" id="PS50097">
    <property type="entry name" value="BTB"/>
    <property type="match status" value="1"/>
</dbReference>
<evidence type="ECO:0000313" key="2">
    <source>
        <dbReference type="EnsemblMetazoa" id="G3882.2:cds"/>
    </source>
</evidence>
<dbReference type="SMART" id="SM00225">
    <property type="entry name" value="BTB"/>
    <property type="match status" value="1"/>
</dbReference>
<proteinExistence type="predicted"/>
<evidence type="ECO:0000259" key="1">
    <source>
        <dbReference type="PROSITE" id="PS50097"/>
    </source>
</evidence>
<feature type="domain" description="BTB" evidence="1">
    <location>
        <begin position="51"/>
        <end position="124"/>
    </location>
</feature>
<evidence type="ECO:0000313" key="3">
    <source>
        <dbReference type="Proteomes" id="UP000005408"/>
    </source>
</evidence>
<name>A0A8W8N190_MAGGI</name>
<sequence>QKRNKLSEIEDESFSTQDLTSGAVEGIATVIEENDVKTHTTIQLCDGIRPKSFVRVLQFLYTGTKIYANKVVLGARCEVMSAMFGGSFVESQSTVSEVQLMEVTSECFMALMEYLYSDHAPIEDGDSVGIMVLADEYGQKRLVNLCELYITKEVDRSVTKQIEKSEVDVIGLLLTSQLYNAEQLSNWCLHFISSNYIAFEKRQEFSLLTGSNIEHVEEHRWPPLSYLEEVKQYEKEMEKMGEKCSVM</sequence>
<dbReference type="Gene3D" id="3.30.710.10">
    <property type="entry name" value="Potassium Channel Kv1.1, Chain A"/>
    <property type="match status" value="1"/>
</dbReference>
<protein>
    <recommendedName>
        <fullName evidence="1">BTB domain-containing protein</fullName>
    </recommendedName>
</protein>
<dbReference type="PANTHER" id="PTHR24413">
    <property type="entry name" value="SPECKLE-TYPE POZ PROTEIN"/>
    <property type="match status" value="1"/>
</dbReference>
<dbReference type="CDD" id="cd18499">
    <property type="entry name" value="BACK_RHOBTB"/>
    <property type="match status" value="1"/>
</dbReference>